<sequence length="178" mass="20655">MHGRDSNDGESFEGETMVSYYKLVLLLITNVGWYIVGTTVILIYAWPFLYKQWLGWKKKKDDYEYDAKYHKNVDLNSKLLLAQHTAREKMEQKYLQDREIAIQKEQAKKMKKQQELLKLQSQLLSDNYRLDSNESKDSTGPSKSRLRADYNPLMGSGSSGKYVPPKRSACSKRGCGRQ</sequence>
<organism evidence="3 4">
    <name type="scientific">Trichogramma kaykai</name>
    <dbReference type="NCBI Taxonomy" id="54128"/>
    <lineage>
        <taxon>Eukaryota</taxon>
        <taxon>Metazoa</taxon>
        <taxon>Ecdysozoa</taxon>
        <taxon>Arthropoda</taxon>
        <taxon>Hexapoda</taxon>
        <taxon>Insecta</taxon>
        <taxon>Pterygota</taxon>
        <taxon>Neoptera</taxon>
        <taxon>Endopterygota</taxon>
        <taxon>Hymenoptera</taxon>
        <taxon>Apocrita</taxon>
        <taxon>Proctotrupomorpha</taxon>
        <taxon>Chalcidoidea</taxon>
        <taxon>Trichogrammatidae</taxon>
        <taxon>Trichogramma</taxon>
    </lineage>
</organism>
<evidence type="ECO:0000313" key="3">
    <source>
        <dbReference type="EMBL" id="KAL3389165.1"/>
    </source>
</evidence>
<protein>
    <recommendedName>
        <fullName evidence="5">Selenoprotein S</fullName>
    </recommendedName>
</protein>
<dbReference type="Proteomes" id="UP001627154">
    <property type="component" value="Unassembled WGS sequence"/>
</dbReference>
<gene>
    <name evidence="3" type="ORF">TKK_015431</name>
</gene>
<dbReference type="EMBL" id="JBJJXI010000123">
    <property type="protein sequence ID" value="KAL3389165.1"/>
    <property type="molecule type" value="Genomic_DNA"/>
</dbReference>
<dbReference type="AlphaFoldDB" id="A0ABD2W7U9"/>
<reference evidence="3 4" key="1">
    <citation type="journal article" date="2024" name="bioRxiv">
        <title>A reference genome for Trichogramma kaykai: A tiny desert-dwelling parasitoid wasp with competing sex-ratio distorters.</title>
        <authorList>
            <person name="Culotta J."/>
            <person name="Lindsey A.R."/>
        </authorList>
    </citation>
    <scope>NUCLEOTIDE SEQUENCE [LARGE SCALE GENOMIC DNA]</scope>
    <source>
        <strain evidence="3 4">KSX58</strain>
    </source>
</reference>
<evidence type="ECO:0000256" key="2">
    <source>
        <dbReference type="SAM" id="Phobius"/>
    </source>
</evidence>
<feature type="transmembrane region" description="Helical" evidence="2">
    <location>
        <begin position="20"/>
        <end position="50"/>
    </location>
</feature>
<keyword evidence="2" id="KW-1133">Transmembrane helix</keyword>
<proteinExistence type="predicted"/>
<evidence type="ECO:0008006" key="5">
    <source>
        <dbReference type="Google" id="ProtNLM"/>
    </source>
</evidence>
<evidence type="ECO:0000313" key="4">
    <source>
        <dbReference type="Proteomes" id="UP001627154"/>
    </source>
</evidence>
<accession>A0ABD2W7U9</accession>
<keyword evidence="2" id="KW-0472">Membrane</keyword>
<comment type="caution">
    <text evidence="3">The sequence shown here is derived from an EMBL/GenBank/DDBJ whole genome shotgun (WGS) entry which is preliminary data.</text>
</comment>
<evidence type="ECO:0000256" key="1">
    <source>
        <dbReference type="SAM" id="MobiDB-lite"/>
    </source>
</evidence>
<feature type="region of interest" description="Disordered" evidence="1">
    <location>
        <begin position="130"/>
        <end position="178"/>
    </location>
</feature>
<name>A0ABD2W7U9_9HYME</name>
<keyword evidence="4" id="KW-1185">Reference proteome</keyword>
<keyword evidence="2" id="KW-0812">Transmembrane</keyword>